<evidence type="ECO:0000313" key="5">
    <source>
        <dbReference type="Proteomes" id="UP000031967"/>
    </source>
</evidence>
<protein>
    <recommendedName>
        <fullName evidence="3">HTH araC/xylS-type domain-containing protein</fullName>
    </recommendedName>
</protein>
<reference evidence="4 5" key="1">
    <citation type="submission" date="2014-12" db="EMBL/GenBank/DDBJ databases">
        <title>Draft genome sequence of Paenibacillus kamchatkensis strain B-2647.</title>
        <authorList>
            <person name="Karlyshev A.V."/>
            <person name="Kudryashova E.B."/>
        </authorList>
    </citation>
    <scope>NUCLEOTIDE SEQUENCE [LARGE SCALE GENOMIC DNA]</scope>
    <source>
        <strain evidence="4 5">VKM B-2647</strain>
    </source>
</reference>
<accession>A0ABR5ANC3</accession>
<dbReference type="RefSeq" id="WP_041044838.1">
    <property type="nucleotide sequence ID" value="NZ_JXAK01000001.1"/>
</dbReference>
<evidence type="ECO:0000256" key="1">
    <source>
        <dbReference type="ARBA" id="ARBA00023125"/>
    </source>
</evidence>
<name>A0ABR5ANC3_9BACL</name>
<dbReference type="Proteomes" id="UP000031967">
    <property type="component" value="Unassembled WGS sequence"/>
</dbReference>
<dbReference type="InterPro" id="IPR018060">
    <property type="entry name" value="HTH_AraC"/>
</dbReference>
<dbReference type="EMBL" id="JXAK01000001">
    <property type="protein sequence ID" value="KIL42521.1"/>
    <property type="molecule type" value="Genomic_DNA"/>
</dbReference>
<evidence type="ECO:0000256" key="2">
    <source>
        <dbReference type="SAM" id="MobiDB-lite"/>
    </source>
</evidence>
<dbReference type="PANTHER" id="PTHR43280">
    <property type="entry name" value="ARAC-FAMILY TRANSCRIPTIONAL REGULATOR"/>
    <property type="match status" value="1"/>
</dbReference>
<comment type="caution">
    <text evidence="4">The sequence shown here is derived from an EMBL/GenBank/DDBJ whole genome shotgun (WGS) entry which is preliminary data.</text>
</comment>
<dbReference type="PANTHER" id="PTHR43280:SF28">
    <property type="entry name" value="HTH-TYPE TRANSCRIPTIONAL ACTIVATOR RHAS"/>
    <property type="match status" value="1"/>
</dbReference>
<keyword evidence="5" id="KW-1185">Reference proteome</keyword>
<sequence length="98" mass="11389">MTDISIEQYADQYNLSLYRLRKSFKQRTGQNFIDYVTRLRLDKCKELLLSTDLKVNDIADMLRYQPSYLIRASKRRKALLPASSANKMPSVEKKPAAS</sequence>
<evidence type="ECO:0000259" key="3">
    <source>
        <dbReference type="PROSITE" id="PS01124"/>
    </source>
</evidence>
<proteinExistence type="predicted"/>
<keyword evidence="1" id="KW-0238">DNA-binding</keyword>
<feature type="domain" description="HTH araC/xylS-type" evidence="3">
    <location>
        <begin position="1"/>
        <end position="87"/>
    </location>
</feature>
<organism evidence="4 5">
    <name type="scientific">Gordoniibacillus kamchatkensis</name>
    <dbReference type="NCBI Taxonomy" id="1590651"/>
    <lineage>
        <taxon>Bacteria</taxon>
        <taxon>Bacillati</taxon>
        <taxon>Bacillota</taxon>
        <taxon>Bacilli</taxon>
        <taxon>Bacillales</taxon>
        <taxon>Paenibacillaceae</taxon>
        <taxon>Gordoniibacillus</taxon>
    </lineage>
</organism>
<dbReference type="Gene3D" id="1.10.10.60">
    <property type="entry name" value="Homeodomain-like"/>
    <property type="match status" value="2"/>
</dbReference>
<gene>
    <name evidence="4" type="ORF">SD70_01140</name>
</gene>
<dbReference type="Pfam" id="PF12833">
    <property type="entry name" value="HTH_18"/>
    <property type="match status" value="1"/>
</dbReference>
<feature type="region of interest" description="Disordered" evidence="2">
    <location>
        <begin position="78"/>
        <end position="98"/>
    </location>
</feature>
<evidence type="ECO:0000313" key="4">
    <source>
        <dbReference type="EMBL" id="KIL42521.1"/>
    </source>
</evidence>
<dbReference type="PROSITE" id="PS01124">
    <property type="entry name" value="HTH_ARAC_FAMILY_2"/>
    <property type="match status" value="1"/>
</dbReference>
<dbReference type="SMART" id="SM00342">
    <property type="entry name" value="HTH_ARAC"/>
    <property type="match status" value="1"/>
</dbReference>